<evidence type="ECO:0000313" key="1">
    <source>
        <dbReference type="EMBL" id="MPC44370.1"/>
    </source>
</evidence>
<reference evidence="1 2" key="1">
    <citation type="submission" date="2019-05" db="EMBL/GenBank/DDBJ databases">
        <title>Another draft genome of Portunus trituberculatus and its Hox gene families provides insights of decapod evolution.</title>
        <authorList>
            <person name="Jeong J.-H."/>
            <person name="Song I."/>
            <person name="Kim S."/>
            <person name="Choi T."/>
            <person name="Kim D."/>
            <person name="Ryu S."/>
            <person name="Kim W."/>
        </authorList>
    </citation>
    <scope>NUCLEOTIDE SEQUENCE [LARGE SCALE GENOMIC DNA]</scope>
    <source>
        <tissue evidence="1">Muscle</tissue>
    </source>
</reference>
<dbReference type="Proteomes" id="UP000324222">
    <property type="component" value="Unassembled WGS sequence"/>
</dbReference>
<keyword evidence="2" id="KW-1185">Reference proteome</keyword>
<protein>
    <submittedName>
        <fullName evidence="1">Uncharacterized protein</fullName>
    </submittedName>
</protein>
<dbReference type="EMBL" id="VSRR010006247">
    <property type="protein sequence ID" value="MPC44370.1"/>
    <property type="molecule type" value="Genomic_DNA"/>
</dbReference>
<accession>A0A5B7F9S4</accession>
<organism evidence="1 2">
    <name type="scientific">Portunus trituberculatus</name>
    <name type="common">Swimming crab</name>
    <name type="synonym">Neptunus trituberculatus</name>
    <dbReference type="NCBI Taxonomy" id="210409"/>
    <lineage>
        <taxon>Eukaryota</taxon>
        <taxon>Metazoa</taxon>
        <taxon>Ecdysozoa</taxon>
        <taxon>Arthropoda</taxon>
        <taxon>Crustacea</taxon>
        <taxon>Multicrustacea</taxon>
        <taxon>Malacostraca</taxon>
        <taxon>Eumalacostraca</taxon>
        <taxon>Eucarida</taxon>
        <taxon>Decapoda</taxon>
        <taxon>Pleocyemata</taxon>
        <taxon>Brachyura</taxon>
        <taxon>Eubrachyura</taxon>
        <taxon>Portunoidea</taxon>
        <taxon>Portunidae</taxon>
        <taxon>Portuninae</taxon>
        <taxon>Portunus</taxon>
    </lineage>
</organism>
<name>A0A5B7F9S4_PORTR</name>
<dbReference type="AlphaFoldDB" id="A0A5B7F9S4"/>
<comment type="caution">
    <text evidence="1">The sequence shown here is derived from an EMBL/GenBank/DDBJ whole genome shotgun (WGS) entry which is preliminary data.</text>
</comment>
<gene>
    <name evidence="1" type="ORF">E2C01_038042</name>
</gene>
<evidence type="ECO:0000313" key="2">
    <source>
        <dbReference type="Proteomes" id="UP000324222"/>
    </source>
</evidence>
<sequence>MNKKCGKLENMVKMNSDMKKTGWNKKEFNIVDGTQLNCDDFLQNYNILVDIIDWLATSGNPCDLEGRNGTPSDVMSVMLSTDIEDYGVYPRQDQYCPDQSCYCIQRPRFVWLYKANEKLSILFSDGF</sequence>
<proteinExistence type="predicted"/>